<dbReference type="Proteomes" id="UP000242520">
    <property type="component" value="Unassembled WGS sequence"/>
</dbReference>
<proteinExistence type="predicted"/>
<accession>A0A1M5NLJ2</accession>
<reference evidence="2" key="1">
    <citation type="submission" date="2016-11" db="EMBL/GenBank/DDBJ databases">
        <authorList>
            <person name="Varghese N."/>
            <person name="Submissions S."/>
        </authorList>
    </citation>
    <scope>NUCLEOTIDE SEQUENCE [LARGE SCALE GENOMIC DNA]</scope>
    <source>
        <strain evidence="2">DSM 15285</strain>
    </source>
</reference>
<dbReference type="EMBL" id="FQXH01000005">
    <property type="protein sequence ID" value="SHG90337.1"/>
    <property type="molecule type" value="Genomic_DNA"/>
</dbReference>
<dbReference type="AlphaFoldDB" id="A0A1M5NLJ2"/>
<dbReference type="OrthoDB" id="9802878at2"/>
<name>A0A1M5NLJ2_9FIRM</name>
<dbReference type="RefSeq" id="WP_072722918.1">
    <property type="nucleotide sequence ID" value="NZ_FQXH01000005.1"/>
</dbReference>
<protein>
    <submittedName>
        <fullName evidence="1">Uncharacterized protein</fullName>
    </submittedName>
</protein>
<evidence type="ECO:0000313" key="1">
    <source>
        <dbReference type="EMBL" id="SHG90337.1"/>
    </source>
</evidence>
<evidence type="ECO:0000313" key="2">
    <source>
        <dbReference type="Proteomes" id="UP000242520"/>
    </source>
</evidence>
<keyword evidence="2" id="KW-1185">Reference proteome</keyword>
<gene>
    <name evidence="1" type="ORF">SAMN02744040_00104</name>
</gene>
<sequence>MTAVVLLEELKKYIEEHTKDIILSVRVKPSSEEAKERPAEVHKMRLPDKEGETKRIPYILLQFLTGKDKQEEGESPESECKIRIIVATYSEDGGEGAMDVLNVLTRIRISLLKDGVVGEQFLIKKPLEYIVYPDDTAPYYMGEMLTIWEMPEIEREVRNIW</sequence>
<dbReference type="STRING" id="1123350.SAMN02744040_00104"/>
<organism evidence="1 2">
    <name type="scientific">Tepidibacter thalassicus DSM 15285</name>
    <dbReference type="NCBI Taxonomy" id="1123350"/>
    <lineage>
        <taxon>Bacteria</taxon>
        <taxon>Bacillati</taxon>
        <taxon>Bacillota</taxon>
        <taxon>Clostridia</taxon>
        <taxon>Peptostreptococcales</taxon>
        <taxon>Peptostreptococcaceae</taxon>
        <taxon>Tepidibacter</taxon>
    </lineage>
</organism>